<dbReference type="NCBIfam" id="NF033829">
    <property type="entry name" value="plas_excl_MbeD"/>
    <property type="match status" value="1"/>
</dbReference>
<protein>
    <submittedName>
        <fullName evidence="1">MbeD family mobilization/exclusion protein</fullName>
    </submittedName>
</protein>
<accession>A0A8I1WAF1</accession>
<dbReference type="Pfam" id="PF04899">
    <property type="entry name" value="MbeD_MobD"/>
    <property type="match status" value="1"/>
</dbReference>
<dbReference type="InterPro" id="IPR006983">
    <property type="entry name" value="MbeD_MobD"/>
</dbReference>
<proteinExistence type="predicted"/>
<dbReference type="RefSeq" id="WP_207543069.1">
    <property type="nucleotide sequence ID" value="NZ_JAFNAA010000509.1"/>
</dbReference>
<comment type="caution">
    <text evidence="1">The sequence shown here is derived from an EMBL/GenBank/DDBJ whole genome shotgun (WGS) entry which is preliminary data.</text>
</comment>
<evidence type="ECO:0000313" key="1">
    <source>
        <dbReference type="EMBL" id="MBO1110268.1"/>
    </source>
</evidence>
<dbReference type="EMBL" id="JAFNAA010000509">
    <property type="protein sequence ID" value="MBO1110268.1"/>
    <property type="molecule type" value="Genomic_DNA"/>
</dbReference>
<sequence length="127" mass="14929">RQNATIERLEKNGGKIQFSTCGEKRQLCAKIVENARPYQDGYRILKGYYIMTELEQQLLTAFENLQSQHEKQHKDFVTAYNNLAQLFDTTSKENATLRQQVSHLSEQDNTLSNQLQQFERHYSTKNR</sequence>
<reference evidence="1" key="1">
    <citation type="submission" date="2021-03" db="EMBL/GenBank/DDBJ databases">
        <title>Plesiomonas shigelloides zfcc0051, isolated from zebrafish feces.</title>
        <authorList>
            <person name="Vanderhoek Z."/>
            <person name="Gaulke C."/>
        </authorList>
    </citation>
    <scope>NUCLEOTIDE SEQUENCE</scope>
    <source>
        <strain evidence="1">Zfcc0051</strain>
    </source>
</reference>
<dbReference type="Proteomes" id="UP000664658">
    <property type="component" value="Unassembled WGS sequence"/>
</dbReference>
<evidence type="ECO:0000313" key="2">
    <source>
        <dbReference type="Proteomes" id="UP000664658"/>
    </source>
</evidence>
<dbReference type="AlphaFoldDB" id="A0A8I1WAF1"/>
<organism evidence="1 2">
    <name type="scientific">Plesiomonas shigelloides</name>
    <name type="common">Aeromonas shigelloides</name>
    <dbReference type="NCBI Taxonomy" id="703"/>
    <lineage>
        <taxon>Bacteria</taxon>
        <taxon>Pseudomonadati</taxon>
        <taxon>Pseudomonadota</taxon>
        <taxon>Gammaproteobacteria</taxon>
        <taxon>Enterobacterales</taxon>
        <taxon>Enterobacteriaceae</taxon>
        <taxon>Plesiomonas</taxon>
    </lineage>
</organism>
<gene>
    <name evidence="1" type="ORF">J2R62_19405</name>
</gene>
<name>A0A8I1WAF1_PLESH</name>
<feature type="non-terminal residue" evidence="1">
    <location>
        <position position="1"/>
    </location>
</feature>